<keyword evidence="4" id="KW-0808">Transferase</keyword>
<evidence type="ECO:0000256" key="10">
    <source>
        <dbReference type="ARBA" id="ARBA00023180"/>
    </source>
</evidence>
<dbReference type="InterPro" id="IPR038578">
    <property type="entry name" value="GT29-like_sf"/>
</dbReference>
<name>A0ABN9SI76_9DINO</name>
<comment type="caution">
    <text evidence="11">The sequence shown here is derived from an EMBL/GenBank/DDBJ whole genome shotgun (WGS) entry which is preliminary data.</text>
</comment>
<organism evidence="11 12">
    <name type="scientific">Prorocentrum cordatum</name>
    <dbReference type="NCBI Taxonomy" id="2364126"/>
    <lineage>
        <taxon>Eukaryota</taxon>
        <taxon>Sar</taxon>
        <taxon>Alveolata</taxon>
        <taxon>Dinophyceae</taxon>
        <taxon>Prorocentrales</taxon>
        <taxon>Prorocentraceae</taxon>
        <taxon>Prorocentrum</taxon>
    </lineage>
</organism>
<keyword evidence="6" id="KW-0735">Signal-anchor</keyword>
<keyword evidence="5" id="KW-0812">Transmembrane</keyword>
<accession>A0ABN9SI76</accession>
<evidence type="ECO:0000313" key="12">
    <source>
        <dbReference type="Proteomes" id="UP001189429"/>
    </source>
</evidence>
<evidence type="ECO:0000256" key="2">
    <source>
        <dbReference type="ARBA" id="ARBA00006003"/>
    </source>
</evidence>
<sequence length="308" mass="34848">MAELRAPGVCPEGPPGAFEVTAVGLRTRSWDADEQLLADLGRYIRHMRNQSEWPEELARSFESAHACLEKLAHVDAKDVLALQETWTEADTDVLRRLDPYADGFVEGELDTEAFRQRLPSAGQFADIVQERAFAMVGASDSLLEKRPGPEIDAHEVVVRFNDHVKDNLDEAVTGTKTTMHVTCDASGPMGDDGVTEFDLETRAPWSSYCNKMNINGVFYHPNITYYIMRPTALCAMDSEFSFFTRGFMFYWLVGRLFDQPDMYGFDGDAHYDNNQVVWESFLHFEHAVYRLVRGELEIPADVEPLDAT</sequence>
<protein>
    <submittedName>
        <fullName evidence="11">Uncharacterized protein</fullName>
    </submittedName>
</protein>
<keyword evidence="12" id="KW-1185">Reference proteome</keyword>
<keyword evidence="8" id="KW-0333">Golgi apparatus</keyword>
<comment type="subcellular location">
    <subcellularLocation>
        <location evidence="1">Golgi apparatus membrane</location>
        <topology evidence="1">Single-pass type II membrane protein</topology>
    </subcellularLocation>
</comment>
<keyword evidence="7" id="KW-1133">Transmembrane helix</keyword>
<evidence type="ECO:0000256" key="3">
    <source>
        <dbReference type="ARBA" id="ARBA00022676"/>
    </source>
</evidence>
<evidence type="ECO:0000256" key="8">
    <source>
        <dbReference type="ARBA" id="ARBA00023034"/>
    </source>
</evidence>
<dbReference type="EMBL" id="CAUYUJ010011226">
    <property type="protein sequence ID" value="CAK0831391.1"/>
    <property type="molecule type" value="Genomic_DNA"/>
</dbReference>
<dbReference type="Pfam" id="PF00777">
    <property type="entry name" value="Glyco_transf_29"/>
    <property type="match status" value="1"/>
</dbReference>
<proteinExistence type="inferred from homology"/>
<evidence type="ECO:0000256" key="4">
    <source>
        <dbReference type="ARBA" id="ARBA00022679"/>
    </source>
</evidence>
<dbReference type="InterPro" id="IPR001675">
    <property type="entry name" value="Glyco_trans_29"/>
</dbReference>
<dbReference type="Proteomes" id="UP001189429">
    <property type="component" value="Unassembled WGS sequence"/>
</dbReference>
<keyword evidence="3" id="KW-0328">Glycosyltransferase</keyword>
<evidence type="ECO:0000256" key="6">
    <source>
        <dbReference type="ARBA" id="ARBA00022968"/>
    </source>
</evidence>
<evidence type="ECO:0000256" key="5">
    <source>
        <dbReference type="ARBA" id="ARBA00022692"/>
    </source>
</evidence>
<evidence type="ECO:0000256" key="7">
    <source>
        <dbReference type="ARBA" id="ARBA00022989"/>
    </source>
</evidence>
<evidence type="ECO:0000256" key="9">
    <source>
        <dbReference type="ARBA" id="ARBA00023136"/>
    </source>
</evidence>
<keyword evidence="9" id="KW-0472">Membrane</keyword>
<gene>
    <name evidence="11" type="ORF">PCOR1329_LOCUS29717</name>
</gene>
<comment type="similarity">
    <text evidence="2">Belongs to the glycosyltransferase 29 family.</text>
</comment>
<evidence type="ECO:0000256" key="1">
    <source>
        <dbReference type="ARBA" id="ARBA00004323"/>
    </source>
</evidence>
<dbReference type="Gene3D" id="3.90.1480.20">
    <property type="entry name" value="Glycosyl transferase family 29"/>
    <property type="match status" value="1"/>
</dbReference>
<evidence type="ECO:0000313" key="11">
    <source>
        <dbReference type="EMBL" id="CAK0831391.1"/>
    </source>
</evidence>
<reference evidence="11" key="1">
    <citation type="submission" date="2023-10" db="EMBL/GenBank/DDBJ databases">
        <authorList>
            <person name="Chen Y."/>
            <person name="Shah S."/>
            <person name="Dougan E. K."/>
            <person name="Thang M."/>
            <person name="Chan C."/>
        </authorList>
    </citation>
    <scope>NUCLEOTIDE SEQUENCE [LARGE SCALE GENOMIC DNA]</scope>
</reference>
<keyword evidence="10" id="KW-0325">Glycoprotein</keyword>